<comment type="caution">
    <text evidence="6">The sequence shown here is derived from an EMBL/GenBank/DDBJ whole genome shotgun (WGS) entry which is preliminary data.</text>
</comment>
<accession>A0A2H5QPJ0</accession>
<dbReference type="InterPro" id="IPR011990">
    <property type="entry name" value="TPR-like_helical_dom_sf"/>
</dbReference>
<dbReference type="PANTHER" id="PTHR17204:SF25">
    <property type="entry name" value="RRM DOMAIN-CONTAINING PROTEIN"/>
    <property type="match status" value="1"/>
</dbReference>
<reference evidence="6 7" key="1">
    <citation type="journal article" date="2017" name="Front. Genet.">
        <title>Draft sequencing of the heterozygous diploid genome of Satsuma (Citrus unshiu Marc.) using a hybrid assembly approach.</title>
        <authorList>
            <person name="Shimizu T."/>
            <person name="Tanizawa Y."/>
            <person name="Mochizuki T."/>
            <person name="Nagasaki H."/>
            <person name="Yoshioka T."/>
            <person name="Toyoda A."/>
            <person name="Fujiyama A."/>
            <person name="Kaminuma E."/>
            <person name="Nakamura Y."/>
        </authorList>
    </citation>
    <scope>NUCLEOTIDE SEQUENCE [LARGE SCALE GENOMIC DNA]</scope>
    <source>
        <strain evidence="7">cv. Miyagawa wase</strain>
    </source>
</reference>
<keyword evidence="3" id="KW-0677">Repeat</keyword>
<keyword evidence="5" id="KW-0539">Nucleus</keyword>
<feature type="non-terminal residue" evidence="6">
    <location>
        <position position="1"/>
    </location>
</feature>
<proteinExistence type="predicted"/>
<comment type="subcellular location">
    <subcellularLocation>
        <location evidence="1">Nucleus</location>
    </subcellularLocation>
</comment>
<gene>
    <name evidence="6" type="ORF">CUMW_249280</name>
</gene>
<dbReference type="Proteomes" id="UP000236630">
    <property type="component" value="Unassembled WGS sequence"/>
</dbReference>
<evidence type="ECO:0000313" key="7">
    <source>
        <dbReference type="Proteomes" id="UP000236630"/>
    </source>
</evidence>
<evidence type="ECO:0008006" key="8">
    <source>
        <dbReference type="Google" id="ProtNLM"/>
    </source>
</evidence>
<dbReference type="AlphaFoldDB" id="A0A2H5QPJ0"/>
<dbReference type="SUPFAM" id="SSF48452">
    <property type="entry name" value="TPR-like"/>
    <property type="match status" value="1"/>
</dbReference>
<dbReference type="STRING" id="55188.A0A2H5QPJ0"/>
<dbReference type="GO" id="GO:0005634">
    <property type="term" value="C:nucleus"/>
    <property type="evidence" value="ECO:0007669"/>
    <property type="project" value="UniProtKB-SubCell"/>
</dbReference>
<evidence type="ECO:0000256" key="3">
    <source>
        <dbReference type="ARBA" id="ARBA00022737"/>
    </source>
</evidence>
<name>A0A2H5QPJ0_CITUN</name>
<keyword evidence="7" id="KW-1185">Reference proteome</keyword>
<dbReference type="GO" id="GO:0006397">
    <property type="term" value="P:mRNA processing"/>
    <property type="evidence" value="ECO:0007669"/>
    <property type="project" value="UniProtKB-KW"/>
</dbReference>
<sequence>VFEKSLLCTFSTFEERASDYLSEQMKNTNGLLRLYAYWARLEQSMGKDTVSARIAWERLLKISGTMLEAWQSYISMEIELGHINEARSIDKRCYSKRFTRTGSEVNFFRPASLININCLTTYLVVSILFV</sequence>
<evidence type="ECO:0000313" key="6">
    <source>
        <dbReference type="EMBL" id="GAY66503.1"/>
    </source>
</evidence>
<evidence type="ECO:0000256" key="2">
    <source>
        <dbReference type="ARBA" id="ARBA00022664"/>
    </source>
</evidence>
<dbReference type="Gene3D" id="1.25.40.10">
    <property type="entry name" value="Tetratricopeptide repeat domain"/>
    <property type="match status" value="1"/>
</dbReference>
<dbReference type="PANTHER" id="PTHR17204">
    <property type="entry name" value="PRE-MRNA PROCESSING PROTEIN PRP39-RELATED"/>
    <property type="match status" value="1"/>
</dbReference>
<keyword evidence="4" id="KW-0508">mRNA splicing</keyword>
<dbReference type="GO" id="GO:0008380">
    <property type="term" value="P:RNA splicing"/>
    <property type="evidence" value="ECO:0007669"/>
    <property type="project" value="UniProtKB-KW"/>
</dbReference>
<keyword evidence="2" id="KW-0507">mRNA processing</keyword>
<dbReference type="EMBL" id="BDQV01000583">
    <property type="protein sequence ID" value="GAY66503.1"/>
    <property type="molecule type" value="Genomic_DNA"/>
</dbReference>
<organism evidence="6 7">
    <name type="scientific">Citrus unshiu</name>
    <name type="common">Satsuma mandarin</name>
    <name type="synonym">Citrus nobilis var. unshiu</name>
    <dbReference type="NCBI Taxonomy" id="55188"/>
    <lineage>
        <taxon>Eukaryota</taxon>
        <taxon>Viridiplantae</taxon>
        <taxon>Streptophyta</taxon>
        <taxon>Embryophyta</taxon>
        <taxon>Tracheophyta</taxon>
        <taxon>Spermatophyta</taxon>
        <taxon>Magnoliopsida</taxon>
        <taxon>eudicotyledons</taxon>
        <taxon>Gunneridae</taxon>
        <taxon>Pentapetalae</taxon>
        <taxon>rosids</taxon>
        <taxon>malvids</taxon>
        <taxon>Sapindales</taxon>
        <taxon>Rutaceae</taxon>
        <taxon>Aurantioideae</taxon>
        <taxon>Citrus</taxon>
    </lineage>
</organism>
<evidence type="ECO:0000256" key="4">
    <source>
        <dbReference type="ARBA" id="ARBA00023187"/>
    </source>
</evidence>
<evidence type="ECO:0000256" key="5">
    <source>
        <dbReference type="ARBA" id="ARBA00023242"/>
    </source>
</evidence>
<evidence type="ECO:0000256" key="1">
    <source>
        <dbReference type="ARBA" id="ARBA00004123"/>
    </source>
</evidence>
<protein>
    <recommendedName>
        <fullName evidence="8">Suppressor of forked domain-containing protein</fullName>
    </recommendedName>
</protein>